<dbReference type="OrthoDB" id="6770467at2759"/>
<keyword evidence="8" id="KW-1185">Reference proteome</keyword>
<dbReference type="Pfam" id="PF25597">
    <property type="entry name" value="SH3_retrovirus"/>
    <property type="match status" value="1"/>
</dbReference>
<dbReference type="InterPro" id="IPR036396">
    <property type="entry name" value="Cyt_P450_sf"/>
</dbReference>
<dbReference type="Pfam" id="PF22936">
    <property type="entry name" value="Pol_BBD"/>
    <property type="match status" value="1"/>
</dbReference>
<proteinExistence type="inferred from homology"/>
<dbReference type="Pfam" id="PF00067">
    <property type="entry name" value="p450"/>
    <property type="match status" value="4"/>
</dbReference>
<evidence type="ECO:0008006" key="9">
    <source>
        <dbReference type="Google" id="ProtNLM"/>
    </source>
</evidence>
<keyword evidence="2" id="KW-0479">Metal-binding</keyword>
<feature type="region of interest" description="Disordered" evidence="4">
    <location>
        <begin position="786"/>
        <end position="810"/>
    </location>
</feature>
<sequence>MIRRRPNVYIWRNLESRVSCDLRFPLDLEAAVEPPLLCHMLCRHAKRLSLHLLSRRNCFLFLARFKVLHLWGQKLCGPTGKSKEAKEGVWIRAGTRIGIEEWPCSCGGARLNKTRTSKYNLPPSLSKLPIIGNLHQLGLFPHRALRSLAQHHGPLMLLHLGSAPTVVVSSAEVAREIMKTHDLNFSSRPYSSIAKRLLYDHKDLAFAPYGEYWRQMRRICILQLLSTKRVQSFRAVREEEIALVIKKIEYSCSSSSALVDLSEILVSLMKDIVSRVAFGRKYNGGEGEKNFKEMARELVVLLGVFDVKDFIPSLAWVNCINGLNTRVEKNFREIDCFLDGVIEDHINCGNRSVSDDGGCGEVGDDECEDEKDLVDVLLGIQKDCTIGVPFDKENIKGIILGTSINSAPTVVVSSAEVAREIMKTHDLNFSSRPDSSIAKRLLYDHKDLAFAPYGEYWRQMRRICMLQLLSTKRVQSFRAVREEETALVIKKIEYSCSSSSALVDLSEILVSLMKDIVSRVAFGRKYNGWEGERNFKEMARELVALLGVFDVKDFIPSLAWVNCINGLNTRVEKNFREIDCFLDGVVEDHINCGNRSVSDDGGRGEVGDDECEDEKDLVDVLLGIQKDCTIGVPFDKENIKGWRILMLGGCRLVGAKARASSEPGDELNDPNREVERSTSKKSADVHVIIEENNALSKAIENDEHDILYKNSESDALVITTMDEVDETLYKDIDEPDFAVVYNDEDSLEDNEEPSSDSVSASLILDKDFENPIVDIDLQVAENFGDQEAPAKDSSRHLQTSRAQSKPTTRLWTCSDKVPTMSNQLLGLCSISNNMIEEINAFNKRKQLVLPQDPDWIPDTGASSHMTNNPGIFTALRPYNGGDKIIIGNGQSLSISHIGDASVPTNSGSLHLKNVLLVPKITKNLLSVGQLTDEKCCMFEFDSRGFVIKDQKSRKVLARGIRDGNLYSLGQEKRQALFSSRHRKTSEVVWHQREDSRFGSLRTFGCRCFPCLRDYTKNKFSPKSVPCIFVGYSSLHKGYRCLLPETGRVFISRHVVFDETCFPYANKVSSLNSHVSQVHDLEITTFAEWLDNASDDIDPILPSTQAAIPDKTNPSSLQNVAHGLSLSDDTPIIQDAAQIDVPILASPPLPLLPHSDSHGSSDGSSPSPVRPPSMLPTTLPTSQAPSPKVSSPVLHQADPGRHLSLNKHPMRTRGKDKAGLIHSFTRHRTSNYNLPPSLSKLPIIGNLHQLGLFPHRALRSFAQRHGPLMLLHLGSAPTVVVSSAQVAREIMKTHDLNFSSRPDSSIAKRLMYDNKDLAFAPYGEYWRQMRRICTLQLLSMKRVESFQAVREEETALMIEKIECYSSSSASMDLSEMLVSLANDIVCRVAFGKKYSGRNFKEMMMEFGTLLGVFNVGDFIPSLSWLNYINGLNARVEKIFRELDCFLDGVIEDHISSKNRVSGDGGGGDDEGEDEKDLVDVLLGIQKDCTIGVPIGRDNIKAIILVMEMSFCNYGDCGSLLESSSRNNRNNLRRRRRSCKSVKGLLEKKAWFDITIIHSRRGMAATVMDSEQLIGIKVLFCNNFCVADILGVGSTDTVKNNHVERPNLPPSPPKLPIIGHLHQLGMAPHRWLWQQSKIYGPVMLIHLGRVPMVVVSTAEMAKEVFKTHDLDCCARPLQIGPQKLSYNYSDVVFAPHGEYWREMRKIFALELFGPKRLQTHRFVREDEVARMINSISQASASPINLTEKLFSLTDNIICRVAFGRSYEGKVLDNGRLHELLGESLVIMASFNATDFFPPLGWTIDMLTGIYAKIEKHFNLFDGFYQRIIDEHLDPERPKSEHEDILDVLLRLEREEYGTIRLTKDHVKAILMLLLLSIKDHKAICVPDITTRLSSVIF</sequence>
<dbReference type="FunFam" id="1.10.630.10:FF:000217">
    <property type="entry name" value="Os08g0105600 protein"/>
    <property type="match status" value="2"/>
</dbReference>
<keyword evidence="3" id="KW-0408">Iron</keyword>
<dbReference type="InterPro" id="IPR057670">
    <property type="entry name" value="SH3_retrovirus"/>
</dbReference>
<feature type="compositionally biased region" description="Polar residues" evidence="4">
    <location>
        <begin position="796"/>
        <end position="810"/>
    </location>
</feature>
<feature type="region of interest" description="Disordered" evidence="4">
    <location>
        <begin position="1147"/>
        <end position="1213"/>
    </location>
</feature>
<gene>
    <name evidence="7" type="ORF">HHK36_015671</name>
</gene>
<protein>
    <recommendedName>
        <fullName evidence="9">Cytochrome P450</fullName>
    </recommendedName>
</protein>
<evidence type="ECO:0000259" key="6">
    <source>
        <dbReference type="Pfam" id="PF25597"/>
    </source>
</evidence>
<dbReference type="OMA" id="KDCTIGV"/>
<dbReference type="GO" id="GO:0016705">
    <property type="term" value="F:oxidoreductase activity, acting on paired donors, with incorporation or reduction of molecular oxygen"/>
    <property type="evidence" value="ECO:0007669"/>
    <property type="project" value="InterPro"/>
</dbReference>
<organism evidence="7 8">
    <name type="scientific">Tetracentron sinense</name>
    <name type="common">Spur-leaf</name>
    <dbReference type="NCBI Taxonomy" id="13715"/>
    <lineage>
        <taxon>Eukaryota</taxon>
        <taxon>Viridiplantae</taxon>
        <taxon>Streptophyta</taxon>
        <taxon>Embryophyta</taxon>
        <taxon>Tracheophyta</taxon>
        <taxon>Spermatophyta</taxon>
        <taxon>Magnoliopsida</taxon>
        <taxon>Trochodendrales</taxon>
        <taxon>Trochodendraceae</taxon>
        <taxon>Tetracentron</taxon>
    </lineage>
</organism>
<evidence type="ECO:0000256" key="1">
    <source>
        <dbReference type="ARBA" id="ARBA00010617"/>
    </source>
</evidence>
<feature type="domain" description="Retrovirus-related Pol polyprotein from transposon TNT 1-94-like beta-barrel" evidence="5">
    <location>
        <begin position="855"/>
        <end position="934"/>
    </location>
</feature>
<evidence type="ECO:0000259" key="5">
    <source>
        <dbReference type="Pfam" id="PF22936"/>
    </source>
</evidence>
<feature type="domain" description="Retroviral polymerase SH3-like" evidence="6">
    <location>
        <begin position="1005"/>
        <end position="1066"/>
    </location>
</feature>
<comment type="similarity">
    <text evidence="1">Belongs to the cytochrome P450 family.</text>
</comment>
<dbReference type="PANTHER" id="PTHR47955">
    <property type="entry name" value="CYTOCHROME P450 FAMILY 71 PROTEIN"/>
    <property type="match status" value="1"/>
</dbReference>
<dbReference type="InterPro" id="IPR054722">
    <property type="entry name" value="PolX-like_BBD"/>
</dbReference>
<dbReference type="Gene3D" id="1.10.630.10">
    <property type="entry name" value="Cytochrome P450"/>
    <property type="match status" value="4"/>
</dbReference>
<dbReference type="InterPro" id="IPR001128">
    <property type="entry name" value="Cyt_P450"/>
</dbReference>
<accession>A0A834Z3I1</accession>
<feature type="compositionally biased region" description="Basic and acidic residues" evidence="4">
    <location>
        <begin position="669"/>
        <end position="682"/>
    </location>
</feature>
<dbReference type="GO" id="GO:0005506">
    <property type="term" value="F:iron ion binding"/>
    <property type="evidence" value="ECO:0007669"/>
    <property type="project" value="InterPro"/>
</dbReference>
<dbReference type="PRINTS" id="PR00463">
    <property type="entry name" value="EP450I"/>
</dbReference>
<reference evidence="7 8" key="1">
    <citation type="submission" date="2020-04" db="EMBL/GenBank/DDBJ databases">
        <title>Plant Genome Project.</title>
        <authorList>
            <person name="Zhang R.-G."/>
        </authorList>
    </citation>
    <scope>NUCLEOTIDE SEQUENCE [LARGE SCALE GENOMIC DNA]</scope>
    <source>
        <strain evidence="7">YNK0</strain>
        <tissue evidence="7">Leaf</tissue>
    </source>
</reference>
<comment type="caution">
    <text evidence="7">The sequence shown here is derived from an EMBL/GenBank/DDBJ whole genome shotgun (WGS) entry which is preliminary data.</text>
</comment>
<evidence type="ECO:0000313" key="8">
    <source>
        <dbReference type="Proteomes" id="UP000655225"/>
    </source>
</evidence>
<dbReference type="Proteomes" id="UP000655225">
    <property type="component" value="Unassembled WGS sequence"/>
</dbReference>
<evidence type="ECO:0000256" key="2">
    <source>
        <dbReference type="ARBA" id="ARBA00022723"/>
    </source>
</evidence>
<dbReference type="EMBL" id="JABCRI010000010">
    <property type="protein sequence ID" value="KAF8399800.1"/>
    <property type="molecule type" value="Genomic_DNA"/>
</dbReference>
<dbReference type="PANTHER" id="PTHR47955:SF15">
    <property type="entry name" value="CYTOCHROME P450 71A2-LIKE"/>
    <property type="match status" value="1"/>
</dbReference>
<feature type="region of interest" description="Disordered" evidence="4">
    <location>
        <begin position="658"/>
        <end position="682"/>
    </location>
</feature>
<dbReference type="SUPFAM" id="SSF48264">
    <property type="entry name" value="Cytochrome P450"/>
    <property type="match status" value="4"/>
</dbReference>
<dbReference type="GO" id="GO:0004497">
    <property type="term" value="F:monooxygenase activity"/>
    <property type="evidence" value="ECO:0007669"/>
    <property type="project" value="InterPro"/>
</dbReference>
<feature type="compositionally biased region" description="Low complexity" evidence="4">
    <location>
        <begin position="1151"/>
        <end position="1166"/>
    </location>
</feature>
<name>A0A834Z3I1_TETSI</name>
<evidence type="ECO:0000313" key="7">
    <source>
        <dbReference type="EMBL" id="KAF8399800.1"/>
    </source>
</evidence>
<dbReference type="InterPro" id="IPR002401">
    <property type="entry name" value="Cyt_P450_E_grp-I"/>
</dbReference>
<evidence type="ECO:0000256" key="3">
    <source>
        <dbReference type="ARBA" id="ARBA00023004"/>
    </source>
</evidence>
<evidence type="ECO:0000256" key="4">
    <source>
        <dbReference type="SAM" id="MobiDB-lite"/>
    </source>
</evidence>
<dbReference type="GO" id="GO:0020037">
    <property type="term" value="F:heme binding"/>
    <property type="evidence" value="ECO:0007669"/>
    <property type="project" value="InterPro"/>
</dbReference>